<feature type="non-terminal residue" evidence="14">
    <location>
        <position position="1"/>
    </location>
</feature>
<comment type="catalytic activity">
    <reaction evidence="1">
        <text>ATP + protein L-histidine = ADP + protein N-phospho-L-histidine.</text>
        <dbReference type="EC" id="2.7.13.3"/>
    </reaction>
</comment>
<keyword evidence="9" id="KW-0902">Two-component regulatory system</keyword>
<dbReference type="InterPro" id="IPR004358">
    <property type="entry name" value="Sig_transdc_His_kin-like_C"/>
</dbReference>
<dbReference type="CDD" id="cd06225">
    <property type="entry name" value="HAMP"/>
    <property type="match status" value="1"/>
</dbReference>
<dbReference type="SUPFAM" id="SSF55785">
    <property type="entry name" value="PYP-like sensor domain (PAS domain)"/>
    <property type="match status" value="1"/>
</dbReference>
<dbReference type="SMART" id="SM00091">
    <property type="entry name" value="PAS"/>
    <property type="match status" value="1"/>
</dbReference>
<dbReference type="GO" id="GO:0006355">
    <property type="term" value="P:regulation of DNA-templated transcription"/>
    <property type="evidence" value="ECO:0007669"/>
    <property type="project" value="InterPro"/>
</dbReference>
<keyword evidence="4" id="KW-0597">Phosphoprotein</keyword>
<evidence type="ECO:0000313" key="14">
    <source>
        <dbReference type="EMBL" id="HHJ53763.1"/>
    </source>
</evidence>
<dbReference type="NCBIfam" id="TIGR00229">
    <property type="entry name" value="sensory_box"/>
    <property type="match status" value="1"/>
</dbReference>
<dbReference type="Gene3D" id="1.10.287.130">
    <property type="match status" value="1"/>
</dbReference>
<dbReference type="GO" id="GO:0016020">
    <property type="term" value="C:membrane"/>
    <property type="evidence" value="ECO:0007669"/>
    <property type="project" value="UniProtKB-SubCell"/>
</dbReference>
<dbReference type="SUPFAM" id="SSF158472">
    <property type="entry name" value="HAMP domain-like"/>
    <property type="match status" value="1"/>
</dbReference>
<dbReference type="EMBL" id="DROD01000708">
    <property type="protein sequence ID" value="HHJ53763.1"/>
    <property type="molecule type" value="Genomic_DNA"/>
</dbReference>
<dbReference type="InterPro" id="IPR003660">
    <property type="entry name" value="HAMP_dom"/>
</dbReference>
<dbReference type="CDD" id="cd00082">
    <property type="entry name" value="HisKA"/>
    <property type="match status" value="1"/>
</dbReference>
<evidence type="ECO:0000259" key="11">
    <source>
        <dbReference type="PROSITE" id="PS50109"/>
    </source>
</evidence>
<organism evidence="14">
    <name type="scientific">Caldithrix abyssi</name>
    <dbReference type="NCBI Taxonomy" id="187145"/>
    <lineage>
        <taxon>Bacteria</taxon>
        <taxon>Pseudomonadati</taxon>
        <taxon>Calditrichota</taxon>
        <taxon>Calditrichia</taxon>
        <taxon>Calditrichales</taxon>
        <taxon>Calditrichaceae</taxon>
        <taxon>Caldithrix</taxon>
    </lineage>
</organism>
<dbReference type="SMART" id="SM00388">
    <property type="entry name" value="HisKA"/>
    <property type="match status" value="1"/>
</dbReference>
<feature type="domain" description="HAMP" evidence="13">
    <location>
        <begin position="160"/>
        <end position="212"/>
    </location>
</feature>
<dbReference type="InterPro" id="IPR029016">
    <property type="entry name" value="GAF-like_dom_sf"/>
</dbReference>
<dbReference type="EC" id="2.7.13.3" evidence="3"/>
<evidence type="ECO:0000256" key="3">
    <source>
        <dbReference type="ARBA" id="ARBA00012438"/>
    </source>
</evidence>
<dbReference type="InterPro" id="IPR003661">
    <property type="entry name" value="HisK_dim/P_dom"/>
</dbReference>
<dbReference type="PRINTS" id="PR00344">
    <property type="entry name" value="BCTRLSENSOR"/>
</dbReference>
<dbReference type="Gene3D" id="3.30.565.10">
    <property type="entry name" value="Histidine kinase-like ATPase, C-terminal domain"/>
    <property type="match status" value="1"/>
</dbReference>
<dbReference type="GO" id="GO:0005524">
    <property type="term" value="F:ATP binding"/>
    <property type="evidence" value="ECO:0007669"/>
    <property type="project" value="UniProtKB-KW"/>
</dbReference>
<evidence type="ECO:0000256" key="5">
    <source>
        <dbReference type="ARBA" id="ARBA00022679"/>
    </source>
</evidence>
<dbReference type="InterPro" id="IPR003018">
    <property type="entry name" value="GAF"/>
</dbReference>
<dbReference type="InterPro" id="IPR005467">
    <property type="entry name" value="His_kinase_dom"/>
</dbReference>
<dbReference type="InterPro" id="IPR000014">
    <property type="entry name" value="PAS"/>
</dbReference>
<evidence type="ECO:0000256" key="10">
    <source>
        <dbReference type="SAM" id="Phobius"/>
    </source>
</evidence>
<keyword evidence="6" id="KW-0547">Nucleotide-binding</keyword>
<dbReference type="Gene3D" id="3.30.450.40">
    <property type="match status" value="1"/>
</dbReference>
<dbReference type="InterPro" id="IPR036890">
    <property type="entry name" value="HATPase_C_sf"/>
</dbReference>
<dbReference type="AlphaFoldDB" id="A0A7V5PR78"/>
<proteinExistence type="predicted"/>
<feature type="domain" description="PAS" evidence="12">
    <location>
        <begin position="414"/>
        <end position="465"/>
    </location>
</feature>
<dbReference type="Pfam" id="PF02518">
    <property type="entry name" value="HATPase_c"/>
    <property type="match status" value="1"/>
</dbReference>
<dbReference type="PROSITE" id="PS50109">
    <property type="entry name" value="HIS_KIN"/>
    <property type="match status" value="1"/>
</dbReference>
<dbReference type="PROSITE" id="PS50112">
    <property type="entry name" value="PAS"/>
    <property type="match status" value="1"/>
</dbReference>
<keyword evidence="8" id="KW-0067">ATP-binding</keyword>
<dbReference type="CDD" id="cd18774">
    <property type="entry name" value="PDC2_HK_sensor"/>
    <property type="match status" value="1"/>
</dbReference>
<keyword evidence="5" id="KW-0808">Transferase</keyword>
<dbReference type="Pfam" id="PF13185">
    <property type="entry name" value="GAF_2"/>
    <property type="match status" value="1"/>
</dbReference>
<dbReference type="PANTHER" id="PTHR43065:SF10">
    <property type="entry name" value="PEROXIDE STRESS-ACTIVATED HISTIDINE KINASE MAK3"/>
    <property type="match status" value="1"/>
</dbReference>
<keyword evidence="10" id="KW-0472">Membrane</keyword>
<dbReference type="SMART" id="SM00065">
    <property type="entry name" value="GAF"/>
    <property type="match status" value="1"/>
</dbReference>
<evidence type="ECO:0000256" key="8">
    <source>
        <dbReference type="ARBA" id="ARBA00022840"/>
    </source>
</evidence>
<dbReference type="SUPFAM" id="SSF47384">
    <property type="entry name" value="Homodimeric domain of signal transducing histidine kinase"/>
    <property type="match status" value="1"/>
</dbReference>
<evidence type="ECO:0000256" key="7">
    <source>
        <dbReference type="ARBA" id="ARBA00022777"/>
    </source>
</evidence>
<feature type="domain" description="Histidine kinase" evidence="11">
    <location>
        <begin position="550"/>
        <end position="773"/>
    </location>
</feature>
<evidence type="ECO:0000256" key="9">
    <source>
        <dbReference type="ARBA" id="ARBA00023012"/>
    </source>
</evidence>
<protein>
    <recommendedName>
        <fullName evidence="3">histidine kinase</fullName>
        <ecNumber evidence="3">2.7.13.3</ecNumber>
    </recommendedName>
</protein>
<evidence type="ECO:0000256" key="1">
    <source>
        <dbReference type="ARBA" id="ARBA00000085"/>
    </source>
</evidence>
<accession>A0A7V5PR78</accession>
<evidence type="ECO:0000256" key="6">
    <source>
        <dbReference type="ARBA" id="ARBA00022741"/>
    </source>
</evidence>
<dbReference type="Pfam" id="PF00989">
    <property type="entry name" value="PAS"/>
    <property type="match status" value="1"/>
</dbReference>
<dbReference type="PANTHER" id="PTHR43065">
    <property type="entry name" value="SENSOR HISTIDINE KINASE"/>
    <property type="match status" value="1"/>
</dbReference>
<dbReference type="InterPro" id="IPR003594">
    <property type="entry name" value="HATPase_dom"/>
</dbReference>
<dbReference type="CDD" id="cd00075">
    <property type="entry name" value="HATPase"/>
    <property type="match status" value="1"/>
</dbReference>
<dbReference type="SMART" id="SM00304">
    <property type="entry name" value="HAMP"/>
    <property type="match status" value="1"/>
</dbReference>
<keyword evidence="10" id="KW-0812">Transmembrane</keyword>
<dbReference type="Gene3D" id="3.30.450.20">
    <property type="entry name" value="PAS domain"/>
    <property type="match status" value="1"/>
</dbReference>
<gene>
    <name evidence="14" type="ORF">ENJ89_11255</name>
</gene>
<evidence type="ECO:0000259" key="12">
    <source>
        <dbReference type="PROSITE" id="PS50112"/>
    </source>
</evidence>
<dbReference type="Pfam" id="PF00512">
    <property type="entry name" value="HisKA"/>
    <property type="match status" value="1"/>
</dbReference>
<comment type="caution">
    <text evidence="14">The sequence shown here is derived from an EMBL/GenBank/DDBJ whole genome shotgun (WGS) entry which is preliminary data.</text>
</comment>
<dbReference type="Proteomes" id="UP000886124">
    <property type="component" value="Unassembled WGS sequence"/>
</dbReference>
<dbReference type="CDD" id="cd00130">
    <property type="entry name" value="PAS"/>
    <property type="match status" value="1"/>
</dbReference>
<evidence type="ECO:0000259" key="13">
    <source>
        <dbReference type="PROSITE" id="PS50885"/>
    </source>
</evidence>
<dbReference type="InterPro" id="IPR013767">
    <property type="entry name" value="PAS_fold"/>
</dbReference>
<evidence type="ECO:0000256" key="4">
    <source>
        <dbReference type="ARBA" id="ARBA00022553"/>
    </source>
</evidence>
<keyword evidence="7" id="KW-0418">Kinase</keyword>
<reference evidence="14" key="1">
    <citation type="journal article" date="2020" name="mSystems">
        <title>Genome- and Community-Level Interaction Insights into Carbon Utilization and Element Cycling Functions of Hydrothermarchaeota in Hydrothermal Sediment.</title>
        <authorList>
            <person name="Zhou Z."/>
            <person name="Liu Y."/>
            <person name="Xu W."/>
            <person name="Pan J."/>
            <person name="Luo Z.H."/>
            <person name="Li M."/>
        </authorList>
    </citation>
    <scope>NUCLEOTIDE SEQUENCE [LARGE SCALE GENOMIC DNA]</scope>
    <source>
        <strain evidence="14">HyVt-527</strain>
    </source>
</reference>
<dbReference type="GO" id="GO:0000155">
    <property type="term" value="F:phosphorelay sensor kinase activity"/>
    <property type="evidence" value="ECO:0007669"/>
    <property type="project" value="InterPro"/>
</dbReference>
<dbReference type="Pfam" id="PF00672">
    <property type="entry name" value="HAMP"/>
    <property type="match status" value="1"/>
</dbReference>
<dbReference type="SUPFAM" id="SSF55781">
    <property type="entry name" value="GAF domain-like"/>
    <property type="match status" value="1"/>
</dbReference>
<dbReference type="SMART" id="SM00387">
    <property type="entry name" value="HATPase_c"/>
    <property type="match status" value="1"/>
</dbReference>
<dbReference type="InterPro" id="IPR035965">
    <property type="entry name" value="PAS-like_dom_sf"/>
</dbReference>
<dbReference type="Gene3D" id="6.10.340.10">
    <property type="match status" value="1"/>
</dbReference>
<name>A0A7V5PR78_CALAY</name>
<feature type="transmembrane region" description="Helical" evidence="10">
    <location>
        <begin position="140"/>
        <end position="158"/>
    </location>
</feature>
<sequence length="784" mass="89370">YAFMFDDQGWIITHPKFWDIRGVDRNGRQVPAFTSQTPQEDIKIGRIPFNLDSASFIHSNYPFVAKQVRNRLSGSVITTNVGGITKIMAYAPILYDRGDYAKYGIFGGITIGAELQGFQLPAVFIGRSIRYALGELSKNLAWIVTGLLLISLLVSWVLSRGITNPVLKIMLAAREIAFGQPGKTIEVNRSDEIGVLATVFNFMSYELKKSREALINSYNRLKESKIQTENYARDLEYQIKIFRSIQRISNILGSTFDMNQVIRIILQNCVESVGFDRAILYLIDDQGKYLECKETYGFSPEGEIYARRSKYNLQHFDCIETRVARLGEIIFVPDFRNYKNATPLDKKIRKYGKSNSFVFVPLKVKEKIIGILGADKLRSQQEISEQDIGSLQVLANQASRVIENTRLYQEIMRQRNFVEDVLRNMINGVLTVDKDGRITSLNRAARHILNISEQKALSSNVWELFPDNHEALRAIQKGLETRGFYHGYKIRTIIEEKEKYLNINASVMSRGDEGFEGSIVIIEDVTERKHLDDHLQRMERLASLGRFAAGIAHEIRNPLTGVSLFLDDLHDHVADRPEIARLITMALSEIERLESLTQEVLNFANPERGNYRQTDVNKLILSTLNFIDKQCRSMKIKISTDLADNLPKANLNANKIRQALLNIFTNAMEVMPDGGELKVTTRFFESSYFYLYNQTQKSNTNHWIRIEISDTGPGIPENEQEKIFEPFYSKNKEGTGLGLSITQSIVEEHNGKIEVRNNRTGGARFSIYLPLETQHIPEVAGENE</sequence>
<dbReference type="SUPFAM" id="SSF55874">
    <property type="entry name" value="ATPase domain of HSP90 chaperone/DNA topoisomerase II/histidine kinase"/>
    <property type="match status" value="1"/>
</dbReference>
<keyword evidence="10" id="KW-1133">Transmembrane helix</keyword>
<comment type="subcellular location">
    <subcellularLocation>
        <location evidence="2">Membrane</location>
    </subcellularLocation>
</comment>
<dbReference type="InterPro" id="IPR036097">
    <property type="entry name" value="HisK_dim/P_sf"/>
</dbReference>
<dbReference type="PROSITE" id="PS50885">
    <property type="entry name" value="HAMP"/>
    <property type="match status" value="1"/>
</dbReference>
<evidence type="ECO:0000256" key="2">
    <source>
        <dbReference type="ARBA" id="ARBA00004370"/>
    </source>
</evidence>